<dbReference type="AlphaFoldDB" id="A0A5C6ZLG6"/>
<dbReference type="Pfam" id="PF04413">
    <property type="entry name" value="Glycos_transf_N"/>
    <property type="match status" value="1"/>
</dbReference>
<comment type="subcellular location">
    <subcellularLocation>
        <location evidence="8">Cell membrane</location>
    </subcellularLocation>
</comment>
<dbReference type="SUPFAM" id="SSF53756">
    <property type="entry name" value="UDP-Glycosyltransferase/glycogen phosphorylase"/>
    <property type="match status" value="1"/>
</dbReference>
<dbReference type="InterPro" id="IPR038107">
    <property type="entry name" value="Glycos_transf_N_sf"/>
</dbReference>
<evidence type="ECO:0000256" key="5">
    <source>
        <dbReference type="ARBA" id="ARBA00031445"/>
    </source>
</evidence>
<organism evidence="10 11">
    <name type="scientific">Subsaximicrobium wynnwilliamsii</name>
    <dbReference type="NCBI Taxonomy" id="291179"/>
    <lineage>
        <taxon>Bacteria</taxon>
        <taxon>Pseudomonadati</taxon>
        <taxon>Bacteroidota</taxon>
        <taxon>Flavobacteriia</taxon>
        <taxon>Flavobacteriales</taxon>
        <taxon>Flavobacteriaceae</taxon>
        <taxon>Subsaximicrobium</taxon>
    </lineage>
</organism>
<evidence type="ECO:0000313" key="10">
    <source>
        <dbReference type="EMBL" id="TXD90869.1"/>
    </source>
</evidence>
<proteinExistence type="inferred from homology"/>
<comment type="function">
    <text evidence="8">Involved in lipopolysaccharide (LPS) biosynthesis. Catalyzes the transfer of 3-deoxy-D-manno-octulosonate (Kdo) residue(s) from CMP-Kdo to lipid IV(A), the tetraacyldisaccharide-1,4'-bisphosphate precursor of lipid A.</text>
</comment>
<accession>A0A5C6ZLG6</accession>
<keyword evidence="8" id="KW-0448">Lipopolysaccharide biosynthesis</keyword>
<dbReference type="OrthoDB" id="9789797at2"/>
<protein>
    <recommendedName>
        <fullName evidence="3 8">3-deoxy-D-manno-octulosonic acid transferase</fullName>
        <shortName evidence="8">Kdo transferase</shortName>
        <ecNumber evidence="2 8">2.4.99.12</ecNumber>
    </recommendedName>
    <alternativeName>
        <fullName evidence="5 8">Lipid IV(A) 3-deoxy-D-manno-octulosonic acid transferase</fullName>
    </alternativeName>
</protein>
<dbReference type="Gene3D" id="3.40.50.2000">
    <property type="entry name" value="Glycogen Phosphorylase B"/>
    <property type="match status" value="1"/>
</dbReference>
<comment type="pathway">
    <text evidence="1 8">Bacterial outer membrane biogenesis; LPS core biosynthesis.</text>
</comment>
<keyword evidence="11" id="KW-1185">Reference proteome</keyword>
<evidence type="ECO:0000259" key="9">
    <source>
        <dbReference type="Pfam" id="PF04413"/>
    </source>
</evidence>
<comment type="caution">
    <text evidence="10">The sequence shown here is derived from an EMBL/GenBank/DDBJ whole genome shotgun (WGS) entry which is preliminary data.</text>
</comment>
<reference evidence="10 11" key="1">
    <citation type="submission" date="2019-08" db="EMBL/GenBank/DDBJ databases">
        <title>Genomes of Subsaximicrobium wynnwilliamsii strains.</title>
        <authorList>
            <person name="Bowman J.P."/>
        </authorList>
    </citation>
    <scope>NUCLEOTIDE SEQUENCE [LARGE SCALE GENOMIC DNA]</scope>
    <source>
        <strain evidence="10 11">2-80-2</strain>
    </source>
</reference>
<dbReference type="RefSeq" id="WP_147084971.1">
    <property type="nucleotide sequence ID" value="NZ_VORM01000001.1"/>
</dbReference>
<evidence type="ECO:0000256" key="4">
    <source>
        <dbReference type="ARBA" id="ARBA00022679"/>
    </source>
</evidence>
<dbReference type="PANTHER" id="PTHR42755">
    <property type="entry name" value="3-DEOXY-MANNO-OCTULOSONATE CYTIDYLYLTRANSFERASE"/>
    <property type="match status" value="1"/>
</dbReference>
<comment type="catalytic activity">
    <reaction evidence="6 8">
        <text>lipid IVA (E. coli) + CMP-3-deoxy-beta-D-manno-octulosonate = alpha-Kdo-(2-&gt;6)-lipid IVA (E. coli) + CMP + H(+)</text>
        <dbReference type="Rhea" id="RHEA:28066"/>
        <dbReference type="ChEBI" id="CHEBI:15378"/>
        <dbReference type="ChEBI" id="CHEBI:58603"/>
        <dbReference type="ChEBI" id="CHEBI:60364"/>
        <dbReference type="ChEBI" id="CHEBI:60377"/>
        <dbReference type="ChEBI" id="CHEBI:85987"/>
        <dbReference type="EC" id="2.4.99.12"/>
    </reaction>
</comment>
<evidence type="ECO:0000256" key="6">
    <source>
        <dbReference type="ARBA" id="ARBA00049183"/>
    </source>
</evidence>
<name>A0A5C6ZLG6_9FLAO</name>
<dbReference type="EC" id="2.4.99.12" evidence="2 8"/>
<evidence type="ECO:0000256" key="1">
    <source>
        <dbReference type="ARBA" id="ARBA00004713"/>
    </source>
</evidence>
<dbReference type="InterPro" id="IPR007507">
    <property type="entry name" value="Glycos_transf_N"/>
</dbReference>
<dbReference type="GO" id="GO:0009245">
    <property type="term" value="P:lipid A biosynthetic process"/>
    <property type="evidence" value="ECO:0007669"/>
    <property type="project" value="TreeGrafter"/>
</dbReference>
<comment type="similarity">
    <text evidence="8">Belongs to the glycosyltransferase group 1 family.</text>
</comment>
<keyword evidence="4 8" id="KW-0808">Transferase</keyword>
<dbReference type="GO" id="GO:0009244">
    <property type="term" value="P:lipopolysaccharide core region biosynthetic process"/>
    <property type="evidence" value="ECO:0007669"/>
    <property type="project" value="UniProtKB-UniRule"/>
</dbReference>
<evidence type="ECO:0000256" key="8">
    <source>
        <dbReference type="RuleBase" id="RU365103"/>
    </source>
</evidence>
<dbReference type="Proteomes" id="UP000321578">
    <property type="component" value="Unassembled WGS sequence"/>
</dbReference>
<dbReference type="UniPathway" id="UPA00958"/>
<evidence type="ECO:0000256" key="7">
    <source>
        <dbReference type="PIRSR" id="PIRSR639901-1"/>
    </source>
</evidence>
<feature type="domain" description="3-deoxy-D-manno-octulosonic-acid transferase N-terminal" evidence="9">
    <location>
        <begin position="42"/>
        <end position="203"/>
    </location>
</feature>
<gene>
    <name evidence="10" type="ORF">ESY86_02605</name>
</gene>
<dbReference type="GO" id="GO:0005886">
    <property type="term" value="C:plasma membrane"/>
    <property type="evidence" value="ECO:0007669"/>
    <property type="project" value="UniProtKB-SubCell"/>
</dbReference>
<sequence>MYTFGIYIFRFILKSLSFFNEKIKKGVVGRRDTFAILEAAISKTDQTLWFHCASLGEYEQGLPVFELLRKDFPDHKIVLSFFSPSGYEIRKNSAIADVVVYLPIDTPVNAKRFMDLVRPSLSIFVKYDIWPNYLKALKKDHRSAVLISARFRKKQIYFQFYGSVLRKALFAFEHIFVQDEQSKQLLKAINYNQVSISGDTRYDRVSNQLQINNQLDFIAAFKAQSTCVVIGSSWPEDEAVLLPYINDNASEALKFIIAPHEIKKNHIRDILKNLKVKTLLFSEKEGKNLSEYSVLIIDSIGLLTKIYSYADLAYVGGAMGKTGLHNILEPAVFGTPIIIGHNHTKFPEAAAMIAEAAVTSVKNKHDLKTVLDRFLSSKPVMASEGKKNAHYIEAHSGAVEQIMAYLRLEGR</sequence>
<dbReference type="PANTHER" id="PTHR42755:SF1">
    <property type="entry name" value="3-DEOXY-D-MANNO-OCTULOSONIC ACID TRANSFERASE, MITOCHONDRIAL-RELATED"/>
    <property type="match status" value="1"/>
</dbReference>
<evidence type="ECO:0000256" key="2">
    <source>
        <dbReference type="ARBA" id="ARBA00012621"/>
    </source>
</evidence>
<feature type="active site" description="Proton acceptor" evidence="7">
    <location>
        <position position="57"/>
    </location>
</feature>
<dbReference type="GO" id="GO:0043842">
    <property type="term" value="F:Kdo transferase activity"/>
    <property type="evidence" value="ECO:0007669"/>
    <property type="project" value="UniProtKB-EC"/>
</dbReference>
<evidence type="ECO:0000256" key="3">
    <source>
        <dbReference type="ARBA" id="ARBA00019077"/>
    </source>
</evidence>
<dbReference type="EMBL" id="VORO01000002">
    <property type="protein sequence ID" value="TXD90869.1"/>
    <property type="molecule type" value="Genomic_DNA"/>
</dbReference>
<keyword evidence="8" id="KW-1003">Cell membrane</keyword>
<dbReference type="Gene3D" id="3.40.50.11720">
    <property type="entry name" value="3-Deoxy-D-manno-octulosonic-acid transferase, N-terminal domain"/>
    <property type="match status" value="1"/>
</dbReference>
<evidence type="ECO:0000313" key="11">
    <source>
        <dbReference type="Proteomes" id="UP000321578"/>
    </source>
</evidence>
<keyword evidence="8" id="KW-0472">Membrane</keyword>
<dbReference type="InterPro" id="IPR039901">
    <property type="entry name" value="Kdotransferase"/>
</dbReference>